<evidence type="ECO:0000313" key="2">
    <source>
        <dbReference type="EMBL" id="OTP67384.1"/>
    </source>
</evidence>
<accession>A0A242M9L2</accession>
<dbReference type="Pfam" id="PF21006">
    <property type="entry name" value="NHase_beta_N"/>
    <property type="match status" value="1"/>
</dbReference>
<keyword evidence="2" id="KW-0812">Transmembrane</keyword>
<gene>
    <name evidence="2" type="ORF">PAMC26510_31105</name>
</gene>
<evidence type="ECO:0000313" key="3">
    <source>
        <dbReference type="Proteomes" id="UP000194546"/>
    </source>
</evidence>
<dbReference type="InterPro" id="IPR042262">
    <property type="entry name" value="CN_hydtase_beta_C"/>
</dbReference>
<dbReference type="NCBIfam" id="TIGR03889">
    <property type="entry name" value="nitrile_acc"/>
    <property type="match status" value="1"/>
</dbReference>
<dbReference type="EMBL" id="NBTY01000196">
    <property type="protein sequence ID" value="OTP67384.1"/>
    <property type="molecule type" value="Genomic_DNA"/>
</dbReference>
<dbReference type="InterPro" id="IPR023808">
    <property type="entry name" value="Nitrile_Hydratase_acc_put"/>
</dbReference>
<reference evidence="2 3" key="1">
    <citation type="submission" date="2017-03" db="EMBL/GenBank/DDBJ databases">
        <title>Genome analysis of strain PAMC 26510.</title>
        <authorList>
            <person name="Oh H.-M."/>
            <person name="Yang J.-A."/>
        </authorList>
    </citation>
    <scope>NUCLEOTIDE SEQUENCE [LARGE SCALE GENOMIC DNA]</scope>
    <source>
        <strain evidence="2 3">PAMC 26510</strain>
    </source>
</reference>
<keyword evidence="2" id="KW-0472">Membrane</keyword>
<proteinExistence type="predicted"/>
<dbReference type="Gene3D" id="1.10.472.20">
    <property type="entry name" value="Nitrile hydratase, beta subunit"/>
    <property type="match status" value="1"/>
</dbReference>
<comment type="caution">
    <text evidence="2">The sequence shown here is derived from an EMBL/GenBank/DDBJ whole genome shotgun (WGS) entry which is preliminary data.</text>
</comment>
<organism evidence="2 3">
    <name type="scientific">Caballeronia sordidicola</name>
    <name type="common">Burkholderia sordidicola</name>
    <dbReference type="NCBI Taxonomy" id="196367"/>
    <lineage>
        <taxon>Bacteria</taxon>
        <taxon>Pseudomonadati</taxon>
        <taxon>Pseudomonadota</taxon>
        <taxon>Betaproteobacteria</taxon>
        <taxon>Burkholderiales</taxon>
        <taxon>Burkholderiaceae</taxon>
        <taxon>Caballeronia</taxon>
    </lineage>
</organism>
<dbReference type="SUPFAM" id="SSF50090">
    <property type="entry name" value="Electron transport accessory proteins"/>
    <property type="match status" value="1"/>
</dbReference>
<dbReference type="AlphaFoldDB" id="A0A242M9L2"/>
<dbReference type="InterPro" id="IPR008990">
    <property type="entry name" value="Elect_transpt_acc-like_dom_sf"/>
</dbReference>
<feature type="domain" description="Nitrile hydratase beta subunit-like N-terminal" evidence="1">
    <location>
        <begin position="11"/>
        <end position="94"/>
    </location>
</feature>
<evidence type="ECO:0000259" key="1">
    <source>
        <dbReference type="Pfam" id="PF21006"/>
    </source>
</evidence>
<sequence>MNGELAYPRKNGEPTFAAPWQSRAFGMVVDLHVRGVFPWDEFKHRLIAEVARRSAHNGTANESGYYDQWVDAFFRLLLEKGILTPQEIDQRVEDFRIGVRQDVY</sequence>
<name>A0A242M9L2_CABSO</name>
<protein>
    <submittedName>
        <fullName evidence="2">Putative transmembrane nitrile hydratase</fullName>
    </submittedName>
</protein>
<dbReference type="InterPro" id="IPR049054">
    <property type="entry name" value="CN_hydtase_beta-like_N"/>
</dbReference>
<dbReference type="Proteomes" id="UP000194546">
    <property type="component" value="Unassembled WGS sequence"/>
</dbReference>